<dbReference type="Proteomes" id="UP000009175">
    <property type="component" value="Chromosome"/>
</dbReference>
<dbReference type="SUPFAM" id="SSF103642">
    <property type="entry name" value="Sec-C motif"/>
    <property type="match status" value="1"/>
</dbReference>
<reference evidence="2 3" key="1">
    <citation type="submission" date="2006-12" db="EMBL/GenBank/DDBJ databases">
        <title>Complete sequence of Shewanella amazonensis SB2B.</title>
        <authorList>
            <consortium name="US DOE Joint Genome Institute"/>
            <person name="Copeland A."/>
            <person name="Lucas S."/>
            <person name="Lapidus A."/>
            <person name="Barry K."/>
            <person name="Detter J.C."/>
            <person name="Glavina del Rio T."/>
            <person name="Hammon N."/>
            <person name="Israni S."/>
            <person name="Dalin E."/>
            <person name="Tice H."/>
            <person name="Pitluck S."/>
            <person name="Munk A.C."/>
            <person name="Brettin T."/>
            <person name="Bruce D."/>
            <person name="Han C."/>
            <person name="Tapia R."/>
            <person name="Gilna P."/>
            <person name="Schmutz J."/>
            <person name="Larimer F."/>
            <person name="Land M."/>
            <person name="Hauser L."/>
            <person name="Kyrpides N."/>
            <person name="Mikhailova N."/>
            <person name="Fredrickson J."/>
            <person name="Richardson P."/>
        </authorList>
    </citation>
    <scope>NUCLEOTIDE SEQUENCE [LARGE SCALE GENOMIC DNA]</scope>
    <source>
        <strain evidence="3">ATCC BAA-1098 / SB2B</strain>
    </source>
</reference>
<dbReference type="Gene3D" id="3.10.450.50">
    <property type="match status" value="1"/>
</dbReference>
<dbReference type="HOGENOM" id="CLU_665346_0_0_6"/>
<protein>
    <recommendedName>
        <fullName evidence="4">SEC-C motif domain protein</fullName>
    </recommendedName>
</protein>
<keyword evidence="3" id="KW-1185">Reference proteome</keyword>
<organism evidence="2 3">
    <name type="scientific">Shewanella amazonensis (strain ATCC BAA-1098 / SB2B)</name>
    <dbReference type="NCBI Taxonomy" id="326297"/>
    <lineage>
        <taxon>Bacteria</taxon>
        <taxon>Pseudomonadati</taxon>
        <taxon>Pseudomonadota</taxon>
        <taxon>Gammaproteobacteria</taxon>
        <taxon>Alteromonadales</taxon>
        <taxon>Shewanellaceae</taxon>
        <taxon>Shewanella</taxon>
    </lineage>
</organism>
<sequence>MRRILATDLGIWPVLQNMEKVSDSMLQSQAFRSNLANYILLYDQIVIPTGNLQILPVLRNIFGESIFDELIKSNIIVLARYNKWFSYIGNGGGLRFFESFSDPNSGKTPNLFHSYFAPLDEAIDTAIKTTTPPSSSDRASVLKNLLIDKILPVGNKIEMDSFRDETYKDILGSPYLRNFLSIRNEGRSLDALKGINANQVRIYSPHAIPEKGESPEIWSVLHAAFENFVLGLSTDIDVEEIAGDGNTLALIKAKGQRVGLDLEGKNAFSKIQEISGIPDIGELFSKNEFTPEQLLDLRESKHSQVFRDWFSSENPNETSQQIVERYVSSIGKPSIIEKLPIKTLRFGVTTGAGLLDPLTGAISSAVDSFLLSKWFPGKSPKLFIKHAKAVAIRSTAKSPRIQKPKMTGRDRNRPCSCGSGKKYKKCCGR</sequence>
<dbReference type="InterPro" id="IPR004027">
    <property type="entry name" value="SEC_C_motif"/>
</dbReference>
<feature type="region of interest" description="Disordered" evidence="1">
    <location>
        <begin position="395"/>
        <end position="419"/>
    </location>
</feature>
<gene>
    <name evidence="2" type="ordered locus">Sama_1635</name>
</gene>
<dbReference type="AlphaFoldDB" id="A1S636"/>
<dbReference type="KEGG" id="saz:Sama_1635"/>
<dbReference type="Pfam" id="PF02810">
    <property type="entry name" value="SEC-C"/>
    <property type="match status" value="1"/>
</dbReference>
<dbReference type="eggNOG" id="COG3012">
    <property type="taxonomic scope" value="Bacteria"/>
</dbReference>
<dbReference type="EMBL" id="CP000507">
    <property type="protein sequence ID" value="ABL99842.1"/>
    <property type="molecule type" value="Genomic_DNA"/>
</dbReference>
<name>A1S636_SHEAM</name>
<evidence type="ECO:0008006" key="4">
    <source>
        <dbReference type="Google" id="ProtNLM"/>
    </source>
</evidence>
<proteinExistence type="predicted"/>
<evidence type="ECO:0000256" key="1">
    <source>
        <dbReference type="SAM" id="MobiDB-lite"/>
    </source>
</evidence>
<accession>A1S636</accession>
<evidence type="ECO:0000313" key="3">
    <source>
        <dbReference type="Proteomes" id="UP000009175"/>
    </source>
</evidence>
<dbReference type="RefSeq" id="WP_011759750.1">
    <property type="nucleotide sequence ID" value="NC_008700.1"/>
</dbReference>
<evidence type="ECO:0000313" key="2">
    <source>
        <dbReference type="EMBL" id="ABL99842.1"/>
    </source>
</evidence>